<feature type="compositionally biased region" description="Basic residues" evidence="1">
    <location>
        <begin position="217"/>
        <end position="232"/>
    </location>
</feature>
<organism evidence="2 3">
    <name type="scientific">Aspergillus pseudodeflectus</name>
    <dbReference type="NCBI Taxonomy" id="176178"/>
    <lineage>
        <taxon>Eukaryota</taxon>
        <taxon>Fungi</taxon>
        <taxon>Dikarya</taxon>
        <taxon>Ascomycota</taxon>
        <taxon>Pezizomycotina</taxon>
        <taxon>Eurotiomycetes</taxon>
        <taxon>Eurotiomycetidae</taxon>
        <taxon>Eurotiales</taxon>
        <taxon>Aspergillaceae</taxon>
        <taxon>Aspergillus</taxon>
        <taxon>Aspergillus subgen. Nidulantes</taxon>
    </lineage>
</organism>
<evidence type="ECO:0000313" key="2">
    <source>
        <dbReference type="EMBL" id="KAL2853205.1"/>
    </source>
</evidence>
<feature type="compositionally biased region" description="Polar residues" evidence="1">
    <location>
        <begin position="356"/>
        <end position="367"/>
    </location>
</feature>
<keyword evidence="3" id="KW-1185">Reference proteome</keyword>
<reference evidence="2 3" key="1">
    <citation type="submission" date="2024-07" db="EMBL/GenBank/DDBJ databases">
        <title>Section-level genome sequencing and comparative genomics of Aspergillus sections Usti and Cavernicolus.</title>
        <authorList>
            <consortium name="Lawrence Berkeley National Laboratory"/>
            <person name="Nybo J.L."/>
            <person name="Vesth T.C."/>
            <person name="Theobald S."/>
            <person name="Frisvad J.C."/>
            <person name="Larsen T.O."/>
            <person name="Kjaerboelling I."/>
            <person name="Rothschild-Mancinelli K."/>
            <person name="Lyhne E.K."/>
            <person name="Kogle M.E."/>
            <person name="Barry K."/>
            <person name="Clum A."/>
            <person name="Na H."/>
            <person name="Ledsgaard L."/>
            <person name="Lin J."/>
            <person name="Lipzen A."/>
            <person name="Kuo A."/>
            <person name="Riley R."/>
            <person name="Mondo S."/>
            <person name="LaButti K."/>
            <person name="Haridas S."/>
            <person name="Pangalinan J."/>
            <person name="Salamov A.A."/>
            <person name="Simmons B.A."/>
            <person name="Magnuson J.K."/>
            <person name="Chen J."/>
            <person name="Drula E."/>
            <person name="Henrissat B."/>
            <person name="Wiebenga A."/>
            <person name="Lubbers R.J."/>
            <person name="Gomes A.C."/>
            <person name="Macurrencykelacurrency M.R."/>
            <person name="Stajich J."/>
            <person name="Grigoriev I.V."/>
            <person name="Mortensen U.H."/>
            <person name="De vries R.P."/>
            <person name="Baker S.E."/>
            <person name="Andersen M.R."/>
        </authorList>
    </citation>
    <scope>NUCLEOTIDE SEQUENCE [LARGE SCALE GENOMIC DNA]</scope>
    <source>
        <strain evidence="2 3">CBS 756.74</strain>
    </source>
</reference>
<proteinExistence type="predicted"/>
<dbReference type="Proteomes" id="UP001610444">
    <property type="component" value="Unassembled WGS sequence"/>
</dbReference>
<feature type="compositionally biased region" description="Low complexity" evidence="1">
    <location>
        <begin position="250"/>
        <end position="275"/>
    </location>
</feature>
<dbReference type="GeneID" id="98154880"/>
<feature type="region of interest" description="Disordered" evidence="1">
    <location>
        <begin position="199"/>
        <end position="279"/>
    </location>
</feature>
<evidence type="ECO:0000313" key="3">
    <source>
        <dbReference type="Proteomes" id="UP001610444"/>
    </source>
</evidence>
<feature type="compositionally biased region" description="Basic and acidic residues" evidence="1">
    <location>
        <begin position="368"/>
        <end position="389"/>
    </location>
</feature>
<feature type="compositionally biased region" description="Low complexity" evidence="1">
    <location>
        <begin position="344"/>
        <end position="355"/>
    </location>
</feature>
<dbReference type="RefSeq" id="XP_070900846.1">
    <property type="nucleotide sequence ID" value="XM_071039716.1"/>
</dbReference>
<feature type="compositionally biased region" description="Basic and acidic residues" evidence="1">
    <location>
        <begin position="200"/>
        <end position="211"/>
    </location>
</feature>
<name>A0ABR4KLP6_9EURO</name>
<dbReference type="EMBL" id="JBFXLR010000014">
    <property type="protein sequence ID" value="KAL2853205.1"/>
    <property type="molecule type" value="Genomic_DNA"/>
</dbReference>
<gene>
    <name evidence="2" type="ORF">BJX68DRAFT_234178</name>
</gene>
<sequence length="400" mass="44346">MDDNIPKPLLSGPYNPELFASQLSRITSRFLEPDAQVRPEFIRKPDPFTLYLGYWGTTSWQVKYTSLLTQRLQDASYLANRELTQPEVDAYVESHNVLMANYTRGIPLGFFTGGAKWLLYEKNYKHFLQYAPPAGQQGMTPLRRFTEGTKMMYMYDRDLARNLLMSLMRRLLVYTCVGALGLEVAGVIMSTQQLLNDPRMAQHREDAKKVPPETLKARRAQATKERLARKHQAAQSSEEPTPQNGGYDESGYAMDSASMSSATASGTTAYPSSGTESAPATGTYSYGYRAPAEQNKGTGFFDDDDDASPTAPEYRGVVRRENAAAGQGSAWERLRNQSQSGIPSESGSAALSGSAWNQSEGSVAASDSQRERERAQAEFNRLLDAERNQSNDGSSRGAWR</sequence>
<feature type="region of interest" description="Disordered" evidence="1">
    <location>
        <begin position="295"/>
        <end position="400"/>
    </location>
</feature>
<feature type="compositionally biased region" description="Polar residues" evidence="1">
    <location>
        <begin position="233"/>
        <end position="244"/>
    </location>
</feature>
<accession>A0ABR4KLP6</accession>
<evidence type="ECO:0000256" key="1">
    <source>
        <dbReference type="SAM" id="MobiDB-lite"/>
    </source>
</evidence>
<comment type="caution">
    <text evidence="2">The sequence shown here is derived from an EMBL/GenBank/DDBJ whole genome shotgun (WGS) entry which is preliminary data.</text>
</comment>
<protein>
    <submittedName>
        <fullName evidence="2">Uncharacterized protein</fullName>
    </submittedName>
</protein>